<dbReference type="GO" id="GO:0005886">
    <property type="term" value="C:plasma membrane"/>
    <property type="evidence" value="ECO:0007669"/>
    <property type="project" value="UniProtKB-SubCell"/>
</dbReference>
<evidence type="ECO:0000313" key="8">
    <source>
        <dbReference type="EMBL" id="GLK67484.1"/>
    </source>
</evidence>
<dbReference type="AlphaFoldDB" id="A0A9W6J1C1"/>
<proteinExistence type="inferred from homology"/>
<reference evidence="8" key="1">
    <citation type="journal article" date="2014" name="Int. J. Syst. Evol. Microbiol.">
        <title>Complete genome sequence of Corynebacterium casei LMG S-19264T (=DSM 44701T), isolated from a smear-ripened cheese.</title>
        <authorList>
            <consortium name="US DOE Joint Genome Institute (JGI-PGF)"/>
            <person name="Walter F."/>
            <person name="Albersmeier A."/>
            <person name="Kalinowski J."/>
            <person name="Ruckert C."/>
        </authorList>
    </citation>
    <scope>NUCLEOTIDE SEQUENCE</scope>
    <source>
        <strain evidence="8">VKM B-2347</strain>
    </source>
</reference>
<reference evidence="8" key="2">
    <citation type="submission" date="2023-01" db="EMBL/GenBank/DDBJ databases">
        <authorList>
            <person name="Sun Q."/>
            <person name="Evtushenko L."/>
        </authorList>
    </citation>
    <scope>NUCLEOTIDE SEQUENCE</scope>
    <source>
        <strain evidence="8">VKM B-2347</strain>
    </source>
</reference>
<feature type="transmembrane region" description="Helical" evidence="7">
    <location>
        <begin position="6"/>
        <end position="23"/>
    </location>
</feature>
<evidence type="ECO:0000256" key="1">
    <source>
        <dbReference type="ARBA" id="ARBA00004651"/>
    </source>
</evidence>
<keyword evidence="9" id="KW-1185">Reference proteome</keyword>
<evidence type="ECO:0000256" key="3">
    <source>
        <dbReference type="ARBA" id="ARBA00022475"/>
    </source>
</evidence>
<keyword evidence="6 7" id="KW-0472">Membrane</keyword>
<dbReference type="Pfam" id="PF04226">
    <property type="entry name" value="Transgly_assoc"/>
    <property type="match status" value="1"/>
</dbReference>
<dbReference type="PANTHER" id="PTHR33884">
    <property type="entry name" value="UPF0410 PROTEIN YMGE"/>
    <property type="match status" value="1"/>
</dbReference>
<comment type="subcellular location">
    <subcellularLocation>
        <location evidence="1">Cell membrane</location>
        <topology evidence="1">Multi-pass membrane protein</topology>
    </subcellularLocation>
</comment>
<dbReference type="EMBL" id="BSFI01000006">
    <property type="protein sequence ID" value="GLK67484.1"/>
    <property type="molecule type" value="Genomic_DNA"/>
</dbReference>
<sequence length="85" mass="8849">MTGVGWFMAIVLGGIAGWIAEQLMKSDMGVIMNIVLGIVGAIVMNAILGAIGIPASGGWIIQCLVAVVGACLLIFLYRMIRGRTA</sequence>
<protein>
    <submittedName>
        <fullName evidence="8">Membrane protein</fullName>
    </submittedName>
</protein>
<evidence type="ECO:0000256" key="6">
    <source>
        <dbReference type="ARBA" id="ARBA00023136"/>
    </source>
</evidence>
<organism evidence="8 9">
    <name type="scientific">Hansschlegelia plantiphila</name>
    <dbReference type="NCBI Taxonomy" id="374655"/>
    <lineage>
        <taxon>Bacteria</taxon>
        <taxon>Pseudomonadati</taxon>
        <taxon>Pseudomonadota</taxon>
        <taxon>Alphaproteobacteria</taxon>
        <taxon>Hyphomicrobiales</taxon>
        <taxon>Methylopilaceae</taxon>
        <taxon>Hansschlegelia</taxon>
    </lineage>
</organism>
<gene>
    <name evidence="8" type="ORF">GCM10008179_11220</name>
</gene>
<feature type="transmembrane region" description="Helical" evidence="7">
    <location>
        <begin position="59"/>
        <end position="80"/>
    </location>
</feature>
<evidence type="ECO:0000256" key="7">
    <source>
        <dbReference type="SAM" id="Phobius"/>
    </source>
</evidence>
<evidence type="ECO:0000256" key="4">
    <source>
        <dbReference type="ARBA" id="ARBA00022692"/>
    </source>
</evidence>
<dbReference type="InterPro" id="IPR007341">
    <property type="entry name" value="Transgly_assoc"/>
</dbReference>
<keyword evidence="4 7" id="KW-0812">Transmembrane</keyword>
<comment type="caution">
    <text evidence="8">The sequence shown here is derived from an EMBL/GenBank/DDBJ whole genome shotgun (WGS) entry which is preliminary data.</text>
</comment>
<feature type="transmembrane region" description="Helical" evidence="7">
    <location>
        <begin position="30"/>
        <end position="53"/>
    </location>
</feature>
<name>A0A9W6J1C1_9HYPH</name>
<dbReference type="Proteomes" id="UP001143372">
    <property type="component" value="Unassembled WGS sequence"/>
</dbReference>
<evidence type="ECO:0000256" key="5">
    <source>
        <dbReference type="ARBA" id="ARBA00022989"/>
    </source>
</evidence>
<dbReference type="PANTHER" id="PTHR33884:SF3">
    <property type="entry name" value="UPF0410 PROTEIN YMGE"/>
    <property type="match status" value="1"/>
</dbReference>
<keyword evidence="5 7" id="KW-1133">Transmembrane helix</keyword>
<comment type="similarity">
    <text evidence="2">Belongs to the UPF0410 family.</text>
</comment>
<dbReference type="RefSeq" id="WP_271167738.1">
    <property type="nucleotide sequence ID" value="NZ_BSFI01000006.1"/>
</dbReference>
<accession>A0A9W6J1C1</accession>
<keyword evidence="3" id="KW-1003">Cell membrane</keyword>
<evidence type="ECO:0000313" key="9">
    <source>
        <dbReference type="Proteomes" id="UP001143372"/>
    </source>
</evidence>
<evidence type="ECO:0000256" key="2">
    <source>
        <dbReference type="ARBA" id="ARBA00011006"/>
    </source>
</evidence>